<keyword evidence="1" id="KW-0472">Membrane</keyword>
<dbReference type="RefSeq" id="WP_091545565.1">
    <property type="nucleotide sequence ID" value="NZ_FMUS01000023.1"/>
</dbReference>
<accession>A0A1G5K318</accession>
<dbReference type="Pfam" id="PF04306">
    <property type="entry name" value="DUF456"/>
    <property type="match status" value="1"/>
</dbReference>
<keyword evidence="1" id="KW-1133">Transmembrane helix</keyword>
<dbReference type="Proteomes" id="UP000198636">
    <property type="component" value="Unassembled WGS sequence"/>
</dbReference>
<dbReference type="EMBL" id="FMUS01000023">
    <property type="protein sequence ID" value="SCY95003.1"/>
    <property type="molecule type" value="Genomic_DNA"/>
</dbReference>
<dbReference type="STRING" id="1120976.SAMN03080606_03216"/>
<evidence type="ECO:0000256" key="1">
    <source>
        <dbReference type="SAM" id="Phobius"/>
    </source>
</evidence>
<dbReference type="PANTHER" id="PTHR39165:SF1">
    <property type="entry name" value="DUF456 DOMAIN-CONTAINING PROTEIN"/>
    <property type="match status" value="1"/>
</dbReference>
<gene>
    <name evidence="2" type="ORF">SAMN03080606_03216</name>
</gene>
<organism evidence="2 3">
    <name type="scientific">Alkaliphilus peptidifermentans DSM 18978</name>
    <dbReference type="NCBI Taxonomy" id="1120976"/>
    <lineage>
        <taxon>Bacteria</taxon>
        <taxon>Bacillati</taxon>
        <taxon>Bacillota</taxon>
        <taxon>Clostridia</taxon>
        <taxon>Peptostreptococcales</taxon>
        <taxon>Natronincolaceae</taxon>
        <taxon>Alkaliphilus</taxon>
    </lineage>
</organism>
<feature type="transmembrane region" description="Helical" evidence="1">
    <location>
        <begin position="6"/>
        <end position="24"/>
    </location>
</feature>
<name>A0A1G5K318_9FIRM</name>
<keyword evidence="3" id="KW-1185">Reference proteome</keyword>
<dbReference type="InterPro" id="IPR007403">
    <property type="entry name" value="DUF456"/>
</dbReference>
<reference evidence="2 3" key="1">
    <citation type="submission" date="2016-10" db="EMBL/GenBank/DDBJ databases">
        <authorList>
            <person name="de Groot N.N."/>
        </authorList>
    </citation>
    <scope>NUCLEOTIDE SEQUENCE [LARGE SCALE GENOMIC DNA]</scope>
    <source>
        <strain evidence="2 3">DSM 18978</strain>
    </source>
</reference>
<feature type="transmembrane region" description="Helical" evidence="1">
    <location>
        <begin position="133"/>
        <end position="159"/>
    </location>
</feature>
<dbReference type="AlphaFoldDB" id="A0A1G5K318"/>
<proteinExistence type="predicted"/>
<dbReference type="PANTHER" id="PTHR39165">
    <property type="entry name" value="IG HYPOTHETICAL 17883"/>
    <property type="match status" value="1"/>
</dbReference>
<evidence type="ECO:0000313" key="3">
    <source>
        <dbReference type="Proteomes" id="UP000198636"/>
    </source>
</evidence>
<protein>
    <recommendedName>
        <fullName evidence="4">DUF456 domain-containing protein</fullName>
    </recommendedName>
</protein>
<dbReference type="OrthoDB" id="1955085at2"/>
<feature type="transmembrane region" description="Helical" evidence="1">
    <location>
        <begin position="84"/>
        <end position="113"/>
    </location>
</feature>
<sequence length="164" mass="17380">MQNVYILISIVLILFGTVGIFTAMLPGPVLVLLGVVIYSWATGFAIISMKVIIFFALLTLIGILADYLASFITAKKFGISRLGFIGMMIGGIVGLIIFNILGLLLGQFFGAILGELLSGKYFSKAALSGSAAIIGYFISVLINITVVGIMLGFFVYLIVKGGVI</sequence>
<feature type="transmembrane region" description="Helical" evidence="1">
    <location>
        <begin position="53"/>
        <end position="72"/>
    </location>
</feature>
<keyword evidence="1" id="KW-0812">Transmembrane</keyword>
<evidence type="ECO:0000313" key="2">
    <source>
        <dbReference type="EMBL" id="SCY95003.1"/>
    </source>
</evidence>
<evidence type="ECO:0008006" key="4">
    <source>
        <dbReference type="Google" id="ProtNLM"/>
    </source>
</evidence>